<feature type="signal peptide" evidence="1">
    <location>
        <begin position="1"/>
        <end position="31"/>
    </location>
</feature>
<gene>
    <name evidence="2" type="ORF">Prum_073440</name>
</gene>
<evidence type="ECO:0000313" key="2">
    <source>
        <dbReference type="EMBL" id="GFJ93702.1"/>
    </source>
</evidence>
<dbReference type="Proteomes" id="UP000482960">
    <property type="component" value="Unassembled WGS sequence"/>
</dbReference>
<organism evidence="2 3">
    <name type="scientific">Phytohabitans rumicis</name>
    <dbReference type="NCBI Taxonomy" id="1076125"/>
    <lineage>
        <taxon>Bacteria</taxon>
        <taxon>Bacillati</taxon>
        <taxon>Actinomycetota</taxon>
        <taxon>Actinomycetes</taxon>
        <taxon>Micromonosporales</taxon>
        <taxon>Micromonosporaceae</taxon>
    </lineage>
</organism>
<protein>
    <submittedName>
        <fullName evidence="2">Uncharacterized protein</fullName>
    </submittedName>
</protein>
<evidence type="ECO:0000313" key="3">
    <source>
        <dbReference type="Proteomes" id="UP000482960"/>
    </source>
</evidence>
<keyword evidence="1" id="KW-0732">Signal</keyword>
<dbReference type="EMBL" id="BLPG01000001">
    <property type="protein sequence ID" value="GFJ93702.1"/>
    <property type="molecule type" value="Genomic_DNA"/>
</dbReference>
<reference evidence="2 3" key="1">
    <citation type="submission" date="2020-03" db="EMBL/GenBank/DDBJ databases">
        <title>Whole genome shotgun sequence of Phytohabitans rumicis NBRC 108638.</title>
        <authorList>
            <person name="Komaki H."/>
            <person name="Tamura T."/>
        </authorList>
    </citation>
    <scope>NUCLEOTIDE SEQUENCE [LARGE SCALE GENOMIC DNA]</scope>
    <source>
        <strain evidence="2 3">NBRC 108638</strain>
    </source>
</reference>
<dbReference type="AlphaFoldDB" id="A0A6V8L8Y1"/>
<proteinExistence type="predicted"/>
<comment type="caution">
    <text evidence="2">The sequence shown here is derived from an EMBL/GenBank/DDBJ whole genome shotgun (WGS) entry which is preliminary data.</text>
</comment>
<accession>A0A6V8L8Y1</accession>
<dbReference type="RefSeq" id="WP_173080450.1">
    <property type="nucleotide sequence ID" value="NZ_BAABJB010000001.1"/>
</dbReference>
<reference evidence="2 3" key="2">
    <citation type="submission" date="2020-03" db="EMBL/GenBank/DDBJ databases">
        <authorList>
            <person name="Ichikawa N."/>
            <person name="Kimura A."/>
            <person name="Kitahashi Y."/>
            <person name="Uohara A."/>
        </authorList>
    </citation>
    <scope>NUCLEOTIDE SEQUENCE [LARGE SCALE GENOMIC DNA]</scope>
    <source>
        <strain evidence="2 3">NBRC 108638</strain>
    </source>
</reference>
<evidence type="ECO:0000256" key="1">
    <source>
        <dbReference type="SAM" id="SignalP"/>
    </source>
</evidence>
<feature type="chain" id="PRO_5028961048" evidence="1">
    <location>
        <begin position="32"/>
        <end position="184"/>
    </location>
</feature>
<sequence length="184" mass="19142">MGRSQWFGRMFAGVLVALVAALSLTAAGASASSPATQRGAALAVQDEPLGCAEERTATAIGATVTIRPCLTLTDPPPIGEVPWLAPGADLTFSTDPNQPLSLCRVTVYFQPHGGSYGFGQLQEQAFGCMNLVRLGAGTVTTMGTYSEPTSPVESITGWVTVEIAGFDGPVQVVTSHQYTFTGPF</sequence>
<name>A0A6V8L8Y1_9ACTN</name>
<keyword evidence="3" id="KW-1185">Reference proteome</keyword>